<feature type="coiled-coil region" evidence="1">
    <location>
        <begin position="33"/>
        <end position="60"/>
    </location>
</feature>
<keyword evidence="1" id="KW-0175">Coiled coil</keyword>
<feature type="transmembrane region" description="Helical" evidence="2">
    <location>
        <begin position="6"/>
        <end position="25"/>
    </location>
</feature>
<name>A0A1H8DXM3_9BACI</name>
<dbReference type="Pfam" id="PF12732">
    <property type="entry name" value="YtxH"/>
    <property type="match status" value="1"/>
</dbReference>
<organism evidence="3 4">
    <name type="scientific">Mesobacillus persicus</name>
    <dbReference type="NCBI Taxonomy" id="930146"/>
    <lineage>
        <taxon>Bacteria</taxon>
        <taxon>Bacillati</taxon>
        <taxon>Bacillota</taxon>
        <taxon>Bacilli</taxon>
        <taxon>Bacillales</taxon>
        <taxon>Bacillaceae</taxon>
        <taxon>Mesobacillus</taxon>
    </lineage>
</organism>
<keyword evidence="2" id="KW-0812">Transmembrane</keyword>
<dbReference type="AlphaFoldDB" id="A0A1H8DXM3"/>
<dbReference type="InterPro" id="IPR052928">
    <property type="entry name" value="Desiccation-related_membrane"/>
</dbReference>
<evidence type="ECO:0000313" key="4">
    <source>
        <dbReference type="Proteomes" id="UP000198553"/>
    </source>
</evidence>
<dbReference type="STRING" id="930146.SAMN05192533_10990"/>
<keyword evidence="4" id="KW-1185">Reference proteome</keyword>
<proteinExistence type="predicted"/>
<reference evidence="4" key="1">
    <citation type="submission" date="2016-10" db="EMBL/GenBank/DDBJ databases">
        <authorList>
            <person name="Varghese N."/>
            <person name="Submissions S."/>
        </authorList>
    </citation>
    <scope>NUCLEOTIDE SEQUENCE [LARGE SCALE GENOMIC DNA]</scope>
    <source>
        <strain evidence="4">B48,IBRC-M 10115,DSM 25386,CECT 8001</strain>
    </source>
</reference>
<evidence type="ECO:0000256" key="2">
    <source>
        <dbReference type="SAM" id="Phobius"/>
    </source>
</evidence>
<keyword evidence="2" id="KW-1133">Transmembrane helix</keyword>
<evidence type="ECO:0000256" key="1">
    <source>
        <dbReference type="SAM" id="Coils"/>
    </source>
</evidence>
<protein>
    <submittedName>
        <fullName evidence="3">Gas vesicle protein</fullName>
    </submittedName>
</protein>
<dbReference type="InterPro" id="IPR024623">
    <property type="entry name" value="YtxH"/>
</dbReference>
<accession>A0A1H8DXM3</accession>
<dbReference type="PANTHER" id="PTHR35792:SF3">
    <property type="entry name" value="IG HYPOTHETICAL 17707"/>
    <property type="match status" value="1"/>
</dbReference>
<sequence>MVPKSLLLGFLTGGTVVGLITLLWAPTSGKETRKKLLENKNLVVEELNELKQNLLEIKDSATIVSTEGKSAVIEFVQDVKVALQGWKADTSEIKDELAKELKELGQTIEDLEKQLSPSLEK</sequence>
<dbReference type="EMBL" id="FOBW01000009">
    <property type="protein sequence ID" value="SEN12022.1"/>
    <property type="molecule type" value="Genomic_DNA"/>
</dbReference>
<dbReference type="OrthoDB" id="2989636at2"/>
<dbReference type="RefSeq" id="WP_090746494.1">
    <property type="nucleotide sequence ID" value="NZ_FOBW01000009.1"/>
</dbReference>
<dbReference type="PANTHER" id="PTHR35792">
    <property type="entry name" value="GENERAL STRESS PROTEIN"/>
    <property type="match status" value="1"/>
</dbReference>
<gene>
    <name evidence="3" type="ORF">SAMN05192533_10990</name>
</gene>
<evidence type="ECO:0000313" key="3">
    <source>
        <dbReference type="EMBL" id="SEN12022.1"/>
    </source>
</evidence>
<dbReference type="Proteomes" id="UP000198553">
    <property type="component" value="Unassembled WGS sequence"/>
</dbReference>
<keyword evidence="2" id="KW-0472">Membrane</keyword>